<reference evidence="1 2" key="1">
    <citation type="submission" date="2016-03" db="EMBL/GenBank/DDBJ databases">
        <title>EvidentialGene: Evidence-directed Construction of Genes on Genomes.</title>
        <authorList>
            <person name="Gilbert D.G."/>
            <person name="Choi J.-H."/>
            <person name="Mockaitis K."/>
            <person name="Colbourne J."/>
            <person name="Pfrender M."/>
        </authorList>
    </citation>
    <scope>NUCLEOTIDE SEQUENCE [LARGE SCALE GENOMIC DNA]</scope>
    <source>
        <strain evidence="1 2">Xinb3</strain>
        <tissue evidence="1">Complete organism</tissue>
    </source>
</reference>
<proteinExistence type="predicted"/>
<comment type="caution">
    <text evidence="1">The sequence shown here is derived from an EMBL/GenBank/DDBJ whole genome shotgun (WGS) entry which is preliminary data.</text>
</comment>
<organism evidence="1 2">
    <name type="scientific">Daphnia magna</name>
    <dbReference type="NCBI Taxonomy" id="35525"/>
    <lineage>
        <taxon>Eukaryota</taxon>
        <taxon>Metazoa</taxon>
        <taxon>Ecdysozoa</taxon>
        <taxon>Arthropoda</taxon>
        <taxon>Crustacea</taxon>
        <taxon>Branchiopoda</taxon>
        <taxon>Diplostraca</taxon>
        <taxon>Cladocera</taxon>
        <taxon>Anomopoda</taxon>
        <taxon>Daphniidae</taxon>
        <taxon>Daphnia</taxon>
    </lineage>
</organism>
<gene>
    <name evidence="1" type="ORF">APZ42_021915</name>
</gene>
<dbReference type="AlphaFoldDB" id="A0A164W8F8"/>
<evidence type="ECO:0000313" key="2">
    <source>
        <dbReference type="Proteomes" id="UP000076858"/>
    </source>
</evidence>
<name>A0A164W8F8_9CRUS</name>
<accession>A0A164W8F8</accession>
<dbReference type="Proteomes" id="UP000076858">
    <property type="component" value="Unassembled WGS sequence"/>
</dbReference>
<evidence type="ECO:0000313" key="1">
    <source>
        <dbReference type="EMBL" id="KZS13045.1"/>
    </source>
</evidence>
<dbReference type="EMBL" id="LRGB01001298">
    <property type="protein sequence ID" value="KZS13045.1"/>
    <property type="molecule type" value="Genomic_DNA"/>
</dbReference>
<protein>
    <submittedName>
        <fullName evidence="1">Uncharacterized protein</fullName>
    </submittedName>
</protein>
<sequence>MKYCLKGFSFFSQFIAANSAMITDRKYSMKPAIVIYIKKQHNETNTHKNTPAEKGNFPLLSQFHNERSAASFFFFFFFRFYCTKEKSCVCLTEMLNDCRPSRLVFSSVHFANGRFILWPLSALCCDQLCALLRL</sequence>
<keyword evidence="2" id="KW-1185">Reference proteome</keyword>